<feature type="transmembrane region" description="Helical" evidence="1">
    <location>
        <begin position="297"/>
        <end position="318"/>
    </location>
</feature>
<name>A0A418YHW0_9GAMM</name>
<dbReference type="RefSeq" id="WP_119909562.1">
    <property type="nucleotide sequence ID" value="NZ_QZCH01000003.1"/>
</dbReference>
<keyword evidence="2" id="KW-0732">Signal</keyword>
<reference evidence="3 4" key="1">
    <citation type="submission" date="2018-09" db="EMBL/GenBank/DDBJ databases">
        <authorList>
            <person name="Wang F."/>
        </authorList>
    </citation>
    <scope>NUCLEOTIDE SEQUENCE [LARGE SCALE GENOMIC DNA]</scope>
    <source>
        <strain evidence="3 4">PLHSC7-2</strain>
    </source>
</reference>
<protein>
    <recommendedName>
        <fullName evidence="5">Protein BatD</fullName>
    </recommendedName>
</protein>
<dbReference type="PROSITE" id="PS51257">
    <property type="entry name" value="PROKAR_LIPOPROTEIN"/>
    <property type="match status" value="1"/>
</dbReference>
<dbReference type="AlphaFoldDB" id="A0A418YHW0"/>
<dbReference type="PANTHER" id="PTHR40940">
    <property type="entry name" value="PROTEIN BATD-RELATED"/>
    <property type="match status" value="1"/>
</dbReference>
<keyword evidence="1" id="KW-0472">Membrane</keyword>
<feature type="signal peptide" evidence="2">
    <location>
        <begin position="1"/>
        <end position="24"/>
    </location>
</feature>
<evidence type="ECO:0000256" key="1">
    <source>
        <dbReference type="SAM" id="Phobius"/>
    </source>
</evidence>
<organism evidence="3 4">
    <name type="scientific">Motilimonas pumila</name>
    <dbReference type="NCBI Taxonomy" id="2303987"/>
    <lineage>
        <taxon>Bacteria</taxon>
        <taxon>Pseudomonadati</taxon>
        <taxon>Pseudomonadota</taxon>
        <taxon>Gammaproteobacteria</taxon>
        <taxon>Alteromonadales</taxon>
        <taxon>Alteromonadales genera incertae sedis</taxon>
        <taxon>Motilimonas</taxon>
    </lineage>
</organism>
<dbReference type="PANTHER" id="PTHR40940:SF1">
    <property type="entry name" value="PROTEIN BATD"/>
    <property type="match status" value="1"/>
</dbReference>
<reference evidence="3 4" key="2">
    <citation type="submission" date="2019-01" db="EMBL/GenBank/DDBJ databases">
        <title>Motilimonas pumilus sp. nov., isolated from the gut of sea cucumber (Apostichopus japonicus).</title>
        <authorList>
            <person name="Wang F.-Q."/>
            <person name="Ren L.-H."/>
            <person name="Lin Y.-W."/>
            <person name="Sun G.-H."/>
            <person name="Du Z.-J."/>
            <person name="Zhao J.-X."/>
            <person name="Liu X.-J."/>
            <person name="Liu L.-J."/>
        </authorList>
    </citation>
    <scope>NUCLEOTIDE SEQUENCE [LARGE SCALE GENOMIC DNA]</scope>
    <source>
        <strain evidence="3 4">PLHSC7-2</strain>
    </source>
</reference>
<dbReference type="OrthoDB" id="6400136at2"/>
<feature type="chain" id="PRO_5019359879" description="Protein BatD" evidence="2">
    <location>
        <begin position="25"/>
        <end position="394"/>
    </location>
</feature>
<accession>A0A418YHW0</accession>
<sequence>MSKVSLYWWLMILACGLLMPLADAEGNESATSTASQNARLTQEAAPVQAWVDVELKQRHPVVGQSLTLVYDVYVPGYFNGATEFSLASLSHARLQQRSQFAINGAKTMHGVQYASQRWEITVIPEQAGLITIPTQSFKVKFINAAGQAQQVNVQAQAMDIFAYVPSELAQQKNYFVASDVSLKQSWSAPKADYQVGDIIRREVTVKASDISSIQLPHFQPLVPRGIRVTQLEPSLKDSNNRGQQSATMTLVLQYHIAQAGRYQLGGETITWWQLDQGLQQKSFKTQQFEVPGFTLQWIWSILAIVIFLLCLSACYWLYLKYKRSLTGRIKHAYHQQQWSRLIALLYQRADRRGVLAQLKRLPGGQWLVPLFSQEYGAAQYQLSETEKKQLKKIC</sequence>
<gene>
    <name evidence="3" type="ORF">D1Z90_04540</name>
</gene>
<evidence type="ECO:0000313" key="4">
    <source>
        <dbReference type="Proteomes" id="UP000283255"/>
    </source>
</evidence>
<keyword evidence="1" id="KW-0812">Transmembrane</keyword>
<dbReference type="EMBL" id="QZCH01000003">
    <property type="protein sequence ID" value="RJG49916.1"/>
    <property type="molecule type" value="Genomic_DNA"/>
</dbReference>
<evidence type="ECO:0000256" key="2">
    <source>
        <dbReference type="SAM" id="SignalP"/>
    </source>
</evidence>
<dbReference type="InterPro" id="IPR025738">
    <property type="entry name" value="BatD"/>
</dbReference>
<comment type="caution">
    <text evidence="3">The sequence shown here is derived from an EMBL/GenBank/DDBJ whole genome shotgun (WGS) entry which is preliminary data.</text>
</comment>
<dbReference type="Proteomes" id="UP000283255">
    <property type="component" value="Unassembled WGS sequence"/>
</dbReference>
<keyword evidence="1" id="KW-1133">Transmembrane helix</keyword>
<keyword evidence="4" id="KW-1185">Reference proteome</keyword>
<proteinExistence type="predicted"/>
<evidence type="ECO:0008006" key="5">
    <source>
        <dbReference type="Google" id="ProtNLM"/>
    </source>
</evidence>
<evidence type="ECO:0000313" key="3">
    <source>
        <dbReference type="EMBL" id="RJG49916.1"/>
    </source>
</evidence>